<evidence type="ECO:0000256" key="2">
    <source>
        <dbReference type="ARBA" id="ARBA00023015"/>
    </source>
</evidence>
<dbReference type="InterPro" id="IPR009061">
    <property type="entry name" value="DNA-bd_dom_put_sf"/>
</dbReference>
<name>A0A222WNB1_9BACL</name>
<dbReference type="Proteomes" id="UP000214666">
    <property type="component" value="Chromosome"/>
</dbReference>
<dbReference type="SUPFAM" id="SSF46955">
    <property type="entry name" value="Putative DNA-binding domain"/>
    <property type="match status" value="1"/>
</dbReference>
<dbReference type="PROSITE" id="PS50937">
    <property type="entry name" value="HTH_MERR_2"/>
    <property type="match status" value="1"/>
</dbReference>
<keyword evidence="7" id="KW-1185">Reference proteome</keyword>
<dbReference type="OrthoDB" id="9773308at2"/>
<evidence type="ECO:0000256" key="1">
    <source>
        <dbReference type="ARBA" id="ARBA00022491"/>
    </source>
</evidence>
<feature type="domain" description="HTH merR-type" evidence="5">
    <location>
        <begin position="5"/>
        <end position="75"/>
    </location>
</feature>
<dbReference type="GO" id="GO:0003700">
    <property type="term" value="F:DNA-binding transcription factor activity"/>
    <property type="evidence" value="ECO:0007669"/>
    <property type="project" value="InterPro"/>
</dbReference>
<dbReference type="SUPFAM" id="SSF55136">
    <property type="entry name" value="Probable bacterial effector-binding domain"/>
    <property type="match status" value="1"/>
</dbReference>
<evidence type="ECO:0000256" key="3">
    <source>
        <dbReference type="ARBA" id="ARBA00023125"/>
    </source>
</evidence>
<dbReference type="EMBL" id="CP020028">
    <property type="protein sequence ID" value="ASR47452.1"/>
    <property type="molecule type" value="Genomic_DNA"/>
</dbReference>
<proteinExistence type="predicted"/>
<dbReference type="RefSeq" id="WP_094155031.1">
    <property type="nucleotide sequence ID" value="NZ_CP020028.1"/>
</dbReference>
<sequence length="281" mass="32799">MNIQKLTIGQMAELNHITRQTLRHYEAEGLLTPYYTDPDSGYRYYHINQSARLDMIHRLKICGMSLKQIKQQFETANIEDIQSSLKTQLDFIDESVRRLNQSRYMISRTLNNYERYKSLPQGPTIFHEHLPPRKIYVHTSSVNFFDQEDSGYEIMLSELKTGLVEKKLPASYLCNIGTIIRRPYIEERMLYSNEVFVFVEDDFEIPAKVEILPGGMYVNICSETIFKESEYAEQLLNYITDAGFIIAGDYICEVIAEFPMFDNLSRSMLYKIQIPVTTKEG</sequence>
<evidence type="ECO:0000313" key="6">
    <source>
        <dbReference type="EMBL" id="ASR47452.1"/>
    </source>
</evidence>
<dbReference type="InterPro" id="IPR000551">
    <property type="entry name" value="MerR-type_HTH_dom"/>
</dbReference>
<dbReference type="Gene3D" id="1.10.1660.10">
    <property type="match status" value="1"/>
</dbReference>
<dbReference type="KEGG" id="pkb:B4V02_12570"/>
<dbReference type="PANTHER" id="PTHR30204">
    <property type="entry name" value="REDOX-CYCLING DRUG-SENSING TRANSCRIPTIONAL ACTIVATOR SOXR"/>
    <property type="match status" value="1"/>
</dbReference>
<dbReference type="InterPro" id="IPR011256">
    <property type="entry name" value="Reg_factor_effector_dom_sf"/>
</dbReference>
<dbReference type="PANTHER" id="PTHR30204:SF69">
    <property type="entry name" value="MERR-FAMILY TRANSCRIPTIONAL REGULATOR"/>
    <property type="match status" value="1"/>
</dbReference>
<organism evidence="6 7">
    <name type="scientific">Paenibacillus kribbensis</name>
    <dbReference type="NCBI Taxonomy" id="172713"/>
    <lineage>
        <taxon>Bacteria</taxon>
        <taxon>Bacillati</taxon>
        <taxon>Bacillota</taxon>
        <taxon>Bacilli</taxon>
        <taxon>Bacillales</taxon>
        <taxon>Paenibacillaceae</taxon>
        <taxon>Paenibacillus</taxon>
    </lineage>
</organism>
<dbReference type="InterPro" id="IPR047057">
    <property type="entry name" value="MerR_fam"/>
</dbReference>
<dbReference type="SMART" id="SM00422">
    <property type="entry name" value="HTH_MERR"/>
    <property type="match status" value="1"/>
</dbReference>
<keyword evidence="4" id="KW-0804">Transcription</keyword>
<dbReference type="GO" id="GO:0003677">
    <property type="term" value="F:DNA binding"/>
    <property type="evidence" value="ECO:0007669"/>
    <property type="project" value="UniProtKB-KW"/>
</dbReference>
<reference evidence="6 7" key="1">
    <citation type="submission" date="2017-03" db="EMBL/GenBank/DDBJ databases">
        <title>Complete genome sequence of Paenibacillus Kribbensis producing bioflocculants.</title>
        <authorList>
            <person name="Lee H.-G."/>
            <person name="Oh H.-M."/>
        </authorList>
    </citation>
    <scope>NUCLEOTIDE SEQUENCE [LARGE SCALE GENOMIC DNA]</scope>
    <source>
        <strain evidence="6 7">AM49</strain>
    </source>
</reference>
<keyword evidence="3" id="KW-0238">DNA-binding</keyword>
<dbReference type="STRING" id="172713.GCA_001705305_01069"/>
<dbReference type="AlphaFoldDB" id="A0A222WNB1"/>
<keyword evidence="2" id="KW-0805">Transcription regulation</keyword>
<evidence type="ECO:0000313" key="7">
    <source>
        <dbReference type="Proteomes" id="UP000214666"/>
    </source>
</evidence>
<dbReference type="Pfam" id="PF13411">
    <property type="entry name" value="MerR_1"/>
    <property type="match status" value="1"/>
</dbReference>
<accession>A0A222WNB1</accession>
<gene>
    <name evidence="6" type="ORF">B4V02_12570</name>
</gene>
<evidence type="ECO:0000256" key="4">
    <source>
        <dbReference type="ARBA" id="ARBA00023163"/>
    </source>
</evidence>
<protein>
    <recommendedName>
        <fullName evidence="5">HTH merR-type domain-containing protein</fullName>
    </recommendedName>
</protein>
<keyword evidence="1" id="KW-0678">Repressor</keyword>
<evidence type="ECO:0000259" key="5">
    <source>
        <dbReference type="PROSITE" id="PS50937"/>
    </source>
</evidence>